<dbReference type="GO" id="GO:0005524">
    <property type="term" value="F:ATP binding"/>
    <property type="evidence" value="ECO:0007669"/>
    <property type="project" value="InterPro"/>
</dbReference>
<gene>
    <name evidence="3" type="ORF">LGLO00237_LOCUS29959</name>
</gene>
<dbReference type="Pfam" id="PF00069">
    <property type="entry name" value="Pkinase"/>
    <property type="match status" value="1"/>
</dbReference>
<sequence>MDAKGESPEVRNEKKKAKKKKKLKMLDVQASPQDITHHADSPVKQQMPSLFKVGMQEGWFIPHNDLQLEEKPFAAGTCARIYRAKYHGLQVVNAHLGSDPPQLFGQVCVKQVKDRGNDVNLKDFRREIALWRGMRHPSIVQFIGASYDPDFGESIVMELMPGGDLAQKMKSGGLTKIHSIETALSIAKALAYLHGTKPYPVVHRDMKPENIFFDQRGVAKLADMGLARILPGKSGRRYQMTGKTGTMRYMAPEVCRGDPYDETVDIYGLGLIFYYMISREMPFKGYSRERRIEFAEARIPYSVPPSFRMDDDCKTFIQGCTQPHGHARPSSLECVAELEEVKQNASRSRCSVM</sequence>
<dbReference type="SMART" id="SM00220">
    <property type="entry name" value="S_TKc"/>
    <property type="match status" value="1"/>
</dbReference>
<dbReference type="InterPro" id="IPR051681">
    <property type="entry name" value="Ser/Thr_Kinases-Pseudokinases"/>
</dbReference>
<feature type="domain" description="Protein kinase" evidence="2">
    <location>
        <begin position="67"/>
        <end position="341"/>
    </location>
</feature>
<dbReference type="Gene3D" id="3.30.200.20">
    <property type="entry name" value="Phosphorylase Kinase, domain 1"/>
    <property type="match status" value="1"/>
</dbReference>
<feature type="region of interest" description="Disordered" evidence="1">
    <location>
        <begin position="1"/>
        <end position="27"/>
    </location>
</feature>
<dbReference type="InterPro" id="IPR011009">
    <property type="entry name" value="Kinase-like_dom_sf"/>
</dbReference>
<dbReference type="PROSITE" id="PS00108">
    <property type="entry name" value="PROTEIN_KINASE_ST"/>
    <property type="match status" value="1"/>
</dbReference>
<dbReference type="PROSITE" id="PS50011">
    <property type="entry name" value="PROTEIN_KINASE_DOM"/>
    <property type="match status" value="1"/>
</dbReference>
<dbReference type="Gene3D" id="1.10.510.10">
    <property type="entry name" value="Transferase(Phosphotransferase) domain 1"/>
    <property type="match status" value="1"/>
</dbReference>
<dbReference type="InterPro" id="IPR000719">
    <property type="entry name" value="Prot_kinase_dom"/>
</dbReference>
<accession>A0A7S4DXV3</accession>
<dbReference type="InterPro" id="IPR008271">
    <property type="entry name" value="Ser/Thr_kinase_AS"/>
</dbReference>
<feature type="compositionally biased region" description="Basic and acidic residues" evidence="1">
    <location>
        <begin position="1"/>
        <end position="12"/>
    </location>
</feature>
<name>A0A7S4DXV3_9EUKA</name>
<dbReference type="GO" id="GO:0004674">
    <property type="term" value="F:protein serine/threonine kinase activity"/>
    <property type="evidence" value="ECO:0007669"/>
    <property type="project" value="TreeGrafter"/>
</dbReference>
<dbReference type="PANTHER" id="PTHR44329">
    <property type="entry name" value="SERINE/THREONINE-PROTEIN KINASE TNNI3K-RELATED"/>
    <property type="match status" value="1"/>
</dbReference>
<dbReference type="AlphaFoldDB" id="A0A7S4DXV3"/>
<evidence type="ECO:0000313" key="3">
    <source>
        <dbReference type="EMBL" id="CAE0678177.1"/>
    </source>
</evidence>
<evidence type="ECO:0000256" key="1">
    <source>
        <dbReference type="SAM" id="MobiDB-lite"/>
    </source>
</evidence>
<protein>
    <recommendedName>
        <fullName evidence="2">Protein kinase domain-containing protein</fullName>
    </recommendedName>
</protein>
<organism evidence="3">
    <name type="scientific">Lotharella globosa</name>
    <dbReference type="NCBI Taxonomy" id="91324"/>
    <lineage>
        <taxon>Eukaryota</taxon>
        <taxon>Sar</taxon>
        <taxon>Rhizaria</taxon>
        <taxon>Cercozoa</taxon>
        <taxon>Chlorarachniophyceae</taxon>
        <taxon>Lotharella</taxon>
    </lineage>
</organism>
<evidence type="ECO:0000259" key="2">
    <source>
        <dbReference type="PROSITE" id="PS50011"/>
    </source>
</evidence>
<proteinExistence type="predicted"/>
<dbReference type="EMBL" id="HBIV01042636">
    <property type="protein sequence ID" value="CAE0678177.1"/>
    <property type="molecule type" value="Transcribed_RNA"/>
</dbReference>
<feature type="compositionally biased region" description="Basic residues" evidence="1">
    <location>
        <begin position="13"/>
        <end position="23"/>
    </location>
</feature>
<reference evidence="3" key="1">
    <citation type="submission" date="2021-01" db="EMBL/GenBank/DDBJ databases">
        <authorList>
            <person name="Corre E."/>
            <person name="Pelletier E."/>
            <person name="Niang G."/>
            <person name="Scheremetjew M."/>
            <person name="Finn R."/>
            <person name="Kale V."/>
            <person name="Holt S."/>
            <person name="Cochrane G."/>
            <person name="Meng A."/>
            <person name="Brown T."/>
            <person name="Cohen L."/>
        </authorList>
    </citation>
    <scope>NUCLEOTIDE SEQUENCE</scope>
    <source>
        <strain evidence="3">CCCM811</strain>
    </source>
</reference>
<dbReference type="SUPFAM" id="SSF56112">
    <property type="entry name" value="Protein kinase-like (PK-like)"/>
    <property type="match status" value="1"/>
</dbReference>